<accession>A0A8S1KHB3</accession>
<proteinExistence type="predicted"/>
<reference evidence="1" key="1">
    <citation type="submission" date="2021-01" db="EMBL/GenBank/DDBJ databases">
        <authorList>
            <consortium name="Genoscope - CEA"/>
            <person name="William W."/>
        </authorList>
    </citation>
    <scope>NUCLEOTIDE SEQUENCE</scope>
</reference>
<dbReference type="Proteomes" id="UP000692954">
    <property type="component" value="Unassembled WGS sequence"/>
</dbReference>
<dbReference type="EMBL" id="CAJJDN010000007">
    <property type="protein sequence ID" value="CAD8053355.1"/>
    <property type="molecule type" value="Genomic_DNA"/>
</dbReference>
<organism evidence="1 2">
    <name type="scientific">Paramecium sonneborni</name>
    <dbReference type="NCBI Taxonomy" id="65129"/>
    <lineage>
        <taxon>Eukaryota</taxon>
        <taxon>Sar</taxon>
        <taxon>Alveolata</taxon>
        <taxon>Ciliophora</taxon>
        <taxon>Intramacronucleata</taxon>
        <taxon>Oligohymenophorea</taxon>
        <taxon>Peniculida</taxon>
        <taxon>Parameciidae</taxon>
        <taxon>Paramecium</taxon>
    </lineage>
</organism>
<dbReference type="AlphaFoldDB" id="A0A8S1KHB3"/>
<gene>
    <name evidence="1" type="ORF">PSON_ATCC_30995.1.T0070299</name>
</gene>
<keyword evidence="2" id="KW-1185">Reference proteome</keyword>
<name>A0A8S1KHB3_9CILI</name>
<comment type="caution">
    <text evidence="1">The sequence shown here is derived from an EMBL/GenBank/DDBJ whole genome shotgun (WGS) entry which is preliminary data.</text>
</comment>
<evidence type="ECO:0000313" key="2">
    <source>
        <dbReference type="Proteomes" id="UP000692954"/>
    </source>
</evidence>
<protein>
    <submittedName>
        <fullName evidence="1">Uncharacterized protein</fullName>
    </submittedName>
</protein>
<evidence type="ECO:0000313" key="1">
    <source>
        <dbReference type="EMBL" id="CAD8053355.1"/>
    </source>
</evidence>
<sequence>MKIRNIQTLKQLKTQQSIKLSTFIQDIHQTGKHINISESNNLKSSTRSGLKKWEQKKQLNHIYQSYQMEKKAIQQGLLTPQHLNKYLKPKKRHKFLQKKLSFKLVFKNQELPISFQMHKKINKPNMRLFKKLQNVKKIRKMILNSQKK</sequence>